<feature type="transmembrane region" description="Helical" evidence="9">
    <location>
        <begin position="33"/>
        <end position="49"/>
    </location>
</feature>
<evidence type="ECO:0000313" key="11">
    <source>
        <dbReference type="Proteomes" id="UP000327013"/>
    </source>
</evidence>
<reference evidence="10 11" key="1">
    <citation type="submission" date="2019-06" db="EMBL/GenBank/DDBJ databases">
        <title>A chromosomal-level reference genome of Carpinus fangiana (Coryloideae, Betulaceae).</title>
        <authorList>
            <person name="Yang X."/>
            <person name="Wang Z."/>
            <person name="Zhang L."/>
            <person name="Hao G."/>
            <person name="Liu J."/>
            <person name="Yang Y."/>
        </authorList>
    </citation>
    <scope>NUCLEOTIDE SEQUENCE [LARGE SCALE GENOMIC DNA]</scope>
    <source>
        <strain evidence="10">Cfa_2016G</strain>
        <tissue evidence="10">Leaf</tissue>
    </source>
</reference>
<dbReference type="GO" id="GO:0034220">
    <property type="term" value="P:monoatomic ion transmembrane transport"/>
    <property type="evidence" value="ECO:0007669"/>
    <property type="project" value="UniProtKB-KW"/>
</dbReference>
<evidence type="ECO:0000256" key="5">
    <source>
        <dbReference type="ARBA" id="ARBA00022989"/>
    </source>
</evidence>
<evidence type="ECO:0008006" key="12">
    <source>
        <dbReference type="Google" id="ProtNLM"/>
    </source>
</evidence>
<evidence type="ECO:0000256" key="3">
    <source>
        <dbReference type="ARBA" id="ARBA00022448"/>
    </source>
</evidence>
<organism evidence="10 11">
    <name type="scientific">Carpinus fangiana</name>
    <dbReference type="NCBI Taxonomy" id="176857"/>
    <lineage>
        <taxon>Eukaryota</taxon>
        <taxon>Viridiplantae</taxon>
        <taxon>Streptophyta</taxon>
        <taxon>Embryophyta</taxon>
        <taxon>Tracheophyta</taxon>
        <taxon>Spermatophyta</taxon>
        <taxon>Magnoliopsida</taxon>
        <taxon>eudicotyledons</taxon>
        <taxon>Gunneridae</taxon>
        <taxon>Pentapetalae</taxon>
        <taxon>rosids</taxon>
        <taxon>fabids</taxon>
        <taxon>Fagales</taxon>
        <taxon>Betulaceae</taxon>
        <taxon>Carpinus</taxon>
    </lineage>
</organism>
<evidence type="ECO:0000256" key="6">
    <source>
        <dbReference type="ARBA" id="ARBA00023065"/>
    </source>
</evidence>
<keyword evidence="8" id="KW-0407">Ion channel</keyword>
<proteinExistence type="inferred from homology"/>
<evidence type="ECO:0000256" key="1">
    <source>
        <dbReference type="ARBA" id="ARBA00004141"/>
    </source>
</evidence>
<dbReference type="PANTHER" id="PTHR31086">
    <property type="entry name" value="ALUMINUM-ACTIVATED MALATE TRANSPORTER 10"/>
    <property type="match status" value="1"/>
</dbReference>
<gene>
    <name evidence="10" type="ORF">FH972_011944</name>
</gene>
<keyword evidence="11" id="KW-1185">Reference proteome</keyword>
<dbReference type="InterPro" id="IPR020966">
    <property type="entry name" value="ALMT"/>
</dbReference>
<dbReference type="Pfam" id="PF11744">
    <property type="entry name" value="ALMT"/>
    <property type="match status" value="1"/>
</dbReference>
<feature type="transmembrane region" description="Helical" evidence="9">
    <location>
        <begin position="156"/>
        <end position="176"/>
    </location>
</feature>
<keyword evidence="5 9" id="KW-1133">Transmembrane helix</keyword>
<comment type="similarity">
    <text evidence="2">Belongs to the aromatic acid exporter (TC 2.A.85) family.</text>
</comment>
<evidence type="ECO:0000256" key="7">
    <source>
        <dbReference type="ARBA" id="ARBA00023136"/>
    </source>
</evidence>
<dbReference type="EMBL" id="CM017325">
    <property type="protein sequence ID" value="KAE8055079.1"/>
    <property type="molecule type" value="Genomic_DNA"/>
</dbReference>
<keyword evidence="4 9" id="KW-0812">Transmembrane</keyword>
<dbReference type="AlphaFoldDB" id="A0A5N6R2C4"/>
<comment type="subcellular location">
    <subcellularLocation>
        <location evidence="1">Membrane</location>
        <topology evidence="1">Multi-pass membrane protein</topology>
    </subcellularLocation>
</comment>
<accession>A0A5N6R2C4</accession>
<evidence type="ECO:0000256" key="2">
    <source>
        <dbReference type="ARBA" id="ARBA00007079"/>
    </source>
</evidence>
<dbReference type="GO" id="GO:0016020">
    <property type="term" value="C:membrane"/>
    <property type="evidence" value="ECO:0007669"/>
    <property type="project" value="UniProtKB-SubCell"/>
</dbReference>
<feature type="transmembrane region" description="Helical" evidence="9">
    <location>
        <begin position="214"/>
        <end position="235"/>
    </location>
</feature>
<protein>
    <recommendedName>
        <fullName evidence="12">Aluminum-activated malate transporter</fullName>
    </recommendedName>
</protein>
<feature type="transmembrane region" description="Helical" evidence="9">
    <location>
        <begin position="183"/>
        <end position="202"/>
    </location>
</feature>
<keyword evidence="6" id="KW-0406">Ion transport</keyword>
<feature type="transmembrane region" description="Helical" evidence="9">
    <location>
        <begin position="98"/>
        <end position="116"/>
    </location>
</feature>
<keyword evidence="3" id="KW-0813">Transport</keyword>
<evidence type="ECO:0000256" key="9">
    <source>
        <dbReference type="SAM" id="Phobius"/>
    </source>
</evidence>
<sequence length="515" mass="56868">MVPDQKEVSNGTERRIKVAEILVPDEAKTSSRIMIFLKAFIVGLASKVWKLLHKAWDIGVDDPRKVIHCLKVGIAVTVVSLFYYVYPLYDAFGEEDAIWAIMTVVVVFENTVGGTVSKCLNRIGGTLLAGLLAMGIQWVASIHWVASKSGNKTIELIINGVAVFLLASLATFSRFLPSVKARFDYGAMIFILTFSLVSVSGYHPENNDAANNRISTILIGTVLCIIISIFVFPIWAGQDLHALIFCNIDKLADSLEGYVAEYFKDGDDLDDGDKECHKKLQGYKSVLSSKATEDSLANFARWEPGHGRFKFRHPWKQYIKVGESMRSCAHCIDALINGCINSENHASEYLKKHISNICMKVSSYSSDVIRELALTIKTMKKSSDIHILVGDMNDVAQVLQVKLKVLPYLFIPPSKPEAAETPESKTTEQQPASKTVVTIMPIMGIIPLVTSTSLLIEIVTRINGIVDAVEELADLAGFKPASNEKCGKDDQLNNNFLPDQEKGKDNIKVFPLPPV</sequence>
<dbReference type="OrthoDB" id="68611at2759"/>
<feature type="transmembrane region" description="Helical" evidence="9">
    <location>
        <begin position="69"/>
        <end position="86"/>
    </location>
</feature>
<evidence type="ECO:0000256" key="8">
    <source>
        <dbReference type="ARBA" id="ARBA00023303"/>
    </source>
</evidence>
<keyword evidence="7 9" id="KW-0472">Membrane</keyword>
<feature type="transmembrane region" description="Helical" evidence="9">
    <location>
        <begin position="123"/>
        <end position="144"/>
    </location>
</feature>
<evidence type="ECO:0000313" key="10">
    <source>
        <dbReference type="EMBL" id="KAE8055079.1"/>
    </source>
</evidence>
<dbReference type="GO" id="GO:0015743">
    <property type="term" value="P:malate transport"/>
    <property type="evidence" value="ECO:0007669"/>
    <property type="project" value="InterPro"/>
</dbReference>
<evidence type="ECO:0000256" key="4">
    <source>
        <dbReference type="ARBA" id="ARBA00022692"/>
    </source>
</evidence>
<dbReference type="Proteomes" id="UP000327013">
    <property type="component" value="Chromosome 5"/>
</dbReference>
<name>A0A5N6R2C4_9ROSI</name>